<dbReference type="Proteomes" id="UP000288805">
    <property type="component" value="Unassembled WGS sequence"/>
</dbReference>
<proteinExistence type="predicted"/>
<feature type="domain" description="Retroviral polymerase SH3-like" evidence="1">
    <location>
        <begin position="16"/>
        <end position="74"/>
    </location>
</feature>
<comment type="caution">
    <text evidence="2">The sequence shown here is derived from an EMBL/GenBank/DDBJ whole genome shotgun (WGS) entry which is preliminary data.</text>
</comment>
<sequence>MEMLETEFMTYTVWECLSEVRVYNPQEKKLDPRTISVYFIGYTERSKGYRFYCPSHSTRIVESRNAKFLENDLISGRKCDTTLRISTKARKTTIPSDYVVYLQESDYDIGTENDPETFSQAISCKESNLWYDAMKDEMNSMASIGFGILLSCLMV</sequence>
<dbReference type="AlphaFoldDB" id="A0A438J3R4"/>
<gene>
    <name evidence="2" type="ORF">CK203_027914</name>
</gene>
<reference evidence="2 3" key="1">
    <citation type="journal article" date="2018" name="PLoS Genet.">
        <title>Population sequencing reveals clonal diversity and ancestral inbreeding in the grapevine cultivar Chardonnay.</title>
        <authorList>
            <person name="Roach M.J."/>
            <person name="Johnson D.L."/>
            <person name="Bohlmann J."/>
            <person name="van Vuuren H.J."/>
            <person name="Jones S.J."/>
            <person name="Pretorius I.S."/>
            <person name="Schmidt S.A."/>
            <person name="Borneman A.R."/>
        </authorList>
    </citation>
    <scope>NUCLEOTIDE SEQUENCE [LARGE SCALE GENOMIC DNA]</scope>
    <source>
        <strain evidence="3">cv. Chardonnay</strain>
        <tissue evidence="2">Leaf</tissue>
    </source>
</reference>
<dbReference type="InterPro" id="IPR057670">
    <property type="entry name" value="SH3_retrovirus"/>
</dbReference>
<evidence type="ECO:0000313" key="3">
    <source>
        <dbReference type="Proteomes" id="UP000288805"/>
    </source>
</evidence>
<protein>
    <recommendedName>
        <fullName evidence="1">Retroviral polymerase SH3-like domain-containing protein</fullName>
    </recommendedName>
</protein>
<evidence type="ECO:0000259" key="1">
    <source>
        <dbReference type="Pfam" id="PF25597"/>
    </source>
</evidence>
<accession>A0A438J3R4</accession>
<dbReference type="Pfam" id="PF25597">
    <property type="entry name" value="SH3_retrovirus"/>
    <property type="match status" value="1"/>
</dbReference>
<evidence type="ECO:0000313" key="2">
    <source>
        <dbReference type="EMBL" id="RVX03582.1"/>
    </source>
</evidence>
<dbReference type="EMBL" id="QGNW01000065">
    <property type="protein sequence ID" value="RVX03582.1"/>
    <property type="molecule type" value="Genomic_DNA"/>
</dbReference>
<name>A0A438J3R4_VITVI</name>
<organism evidence="2 3">
    <name type="scientific">Vitis vinifera</name>
    <name type="common">Grape</name>
    <dbReference type="NCBI Taxonomy" id="29760"/>
    <lineage>
        <taxon>Eukaryota</taxon>
        <taxon>Viridiplantae</taxon>
        <taxon>Streptophyta</taxon>
        <taxon>Embryophyta</taxon>
        <taxon>Tracheophyta</taxon>
        <taxon>Spermatophyta</taxon>
        <taxon>Magnoliopsida</taxon>
        <taxon>eudicotyledons</taxon>
        <taxon>Gunneridae</taxon>
        <taxon>Pentapetalae</taxon>
        <taxon>rosids</taxon>
        <taxon>Vitales</taxon>
        <taxon>Vitaceae</taxon>
        <taxon>Viteae</taxon>
        <taxon>Vitis</taxon>
    </lineage>
</organism>